<dbReference type="AlphaFoldDB" id="Q1JVL8"/>
<dbReference type="GO" id="GO:0016787">
    <property type="term" value="F:hydrolase activity"/>
    <property type="evidence" value="ECO:0007669"/>
    <property type="project" value="UniProtKB-KW"/>
</dbReference>
<sequence length="317" mass="35954">MHIFLSLLPFLLVIVLMAMAIILVTSWRQARKMTCNSWQKRQQRYIERPELHPVQQLEIHRLDARTIELTTVDGETLSALYRPGTNGATIILCHGYKMDCSEMIPIAAMLERYGYGVLLPDLRSHGHSSGELISFGYHEWRDLEAAVEFILTQHPDQTIGLFGNSMGGALALCYTARDPRISAVVAQSPYASIAHTINLSVKRFTGLPAYPFAPLINFFAQRQLQFNSAAVAPLHCIGDISPRAIFLMMGGQDQVVPYEGIFALEKAAGQPVELWFDEQLDHVEFYHRHPQEFEQRVARFFDRTLHHHEVHSKTDSA</sequence>
<dbReference type="OrthoDB" id="9785408at2"/>
<dbReference type="Pfam" id="PF12146">
    <property type="entry name" value="Hydrolase_4"/>
    <property type="match status" value="1"/>
</dbReference>
<comment type="caution">
    <text evidence="2">The sequence shown here is derived from an EMBL/GenBank/DDBJ whole genome shotgun (WGS) entry which is preliminary data.</text>
</comment>
<dbReference type="ESTHER" id="desac-q40lw9">
    <property type="family name" value="AlphaBeta_hydrolase"/>
</dbReference>
<dbReference type="PANTHER" id="PTHR43358:SF4">
    <property type="entry name" value="ALPHA_BETA HYDROLASE FOLD-1 DOMAIN-CONTAINING PROTEIN"/>
    <property type="match status" value="1"/>
</dbReference>
<organism evidence="2 3">
    <name type="scientific">Desulfuromonas acetoxidans (strain DSM 684 / 11070)</name>
    <dbReference type="NCBI Taxonomy" id="281689"/>
    <lineage>
        <taxon>Bacteria</taxon>
        <taxon>Pseudomonadati</taxon>
        <taxon>Thermodesulfobacteriota</taxon>
        <taxon>Desulfuromonadia</taxon>
        <taxon>Desulfuromonadales</taxon>
        <taxon>Desulfuromonadaceae</taxon>
        <taxon>Desulfuromonas</taxon>
    </lineage>
</organism>
<keyword evidence="2" id="KW-0378">Hydrolase</keyword>
<gene>
    <name evidence="2" type="ORF">Dace_0137</name>
</gene>
<dbReference type="InterPro" id="IPR029058">
    <property type="entry name" value="AB_hydrolase_fold"/>
</dbReference>
<reference evidence="2" key="2">
    <citation type="submission" date="2006-05" db="EMBL/GenBank/DDBJ databases">
        <title>Sequencing of the draft genome and assembly of Desulfuromonas acetoxidans DSM 684.</title>
        <authorList>
            <consortium name="US DOE Joint Genome Institute (JGI-PGF)"/>
            <person name="Copeland A."/>
            <person name="Lucas S."/>
            <person name="Lapidus A."/>
            <person name="Barry K."/>
            <person name="Detter J.C."/>
            <person name="Glavina del Rio T."/>
            <person name="Hammon N."/>
            <person name="Israni S."/>
            <person name="Dalin E."/>
            <person name="Tice H."/>
            <person name="Bruce D."/>
            <person name="Pitluck S."/>
            <person name="Richardson P."/>
        </authorList>
    </citation>
    <scope>NUCLEOTIDE SEQUENCE [LARGE SCALE GENOMIC DNA]</scope>
    <source>
        <strain evidence="2">DSM 684</strain>
    </source>
</reference>
<dbReference type="InterPro" id="IPR000073">
    <property type="entry name" value="AB_hydrolase_1"/>
</dbReference>
<feature type="domain" description="Serine aminopeptidase S33" evidence="1">
    <location>
        <begin position="88"/>
        <end position="201"/>
    </location>
</feature>
<proteinExistence type="predicted"/>
<protein>
    <submittedName>
        <fullName evidence="2">Cell surface hydrolase, membrane-bound (Putative)</fullName>
    </submittedName>
</protein>
<dbReference type="EMBL" id="AAEW02000036">
    <property type="protein sequence ID" value="EAT14277.1"/>
    <property type="molecule type" value="Genomic_DNA"/>
</dbReference>
<evidence type="ECO:0000259" key="1">
    <source>
        <dbReference type="Pfam" id="PF12146"/>
    </source>
</evidence>
<dbReference type="RefSeq" id="WP_006003082.1">
    <property type="nucleotide sequence ID" value="NZ_AAEW02000036.1"/>
</dbReference>
<reference evidence="2" key="1">
    <citation type="submission" date="2006-05" db="EMBL/GenBank/DDBJ databases">
        <title>Annotation of the draft genome assembly of Desulfuromonas acetoxidans DSM 684.</title>
        <authorList>
            <consortium name="US DOE Joint Genome Institute (JGI-ORNL)"/>
            <person name="Larimer F."/>
            <person name="Land M."/>
            <person name="Hauser L."/>
        </authorList>
    </citation>
    <scope>NUCLEOTIDE SEQUENCE [LARGE SCALE GENOMIC DNA]</scope>
    <source>
        <strain evidence="2">DSM 684</strain>
    </source>
</reference>
<dbReference type="InterPro" id="IPR022742">
    <property type="entry name" value="Hydrolase_4"/>
</dbReference>
<dbReference type="SUPFAM" id="SSF53474">
    <property type="entry name" value="alpha/beta-Hydrolases"/>
    <property type="match status" value="1"/>
</dbReference>
<accession>Q1JVL8</accession>
<evidence type="ECO:0000313" key="2">
    <source>
        <dbReference type="EMBL" id="EAT14277.1"/>
    </source>
</evidence>
<dbReference type="PANTHER" id="PTHR43358">
    <property type="entry name" value="ALPHA/BETA-HYDROLASE"/>
    <property type="match status" value="1"/>
</dbReference>
<name>Q1JVL8_DESA6</name>
<dbReference type="Proteomes" id="UP000005695">
    <property type="component" value="Unassembled WGS sequence"/>
</dbReference>
<keyword evidence="3" id="KW-1185">Reference proteome</keyword>
<dbReference type="Gene3D" id="3.40.50.1820">
    <property type="entry name" value="alpha/beta hydrolase"/>
    <property type="match status" value="1"/>
</dbReference>
<dbReference type="InterPro" id="IPR052920">
    <property type="entry name" value="DNA-binding_regulatory"/>
</dbReference>
<dbReference type="PRINTS" id="PR00111">
    <property type="entry name" value="ABHYDROLASE"/>
</dbReference>
<evidence type="ECO:0000313" key="3">
    <source>
        <dbReference type="Proteomes" id="UP000005695"/>
    </source>
</evidence>